<dbReference type="GO" id="GO:0005975">
    <property type="term" value="P:carbohydrate metabolic process"/>
    <property type="evidence" value="ECO:0007669"/>
    <property type="project" value="InterPro"/>
</dbReference>
<keyword evidence="6" id="KW-0413">Isomerase</keyword>
<gene>
    <name evidence="10" type="ORF">GLP15_4818</name>
</gene>
<sequence>MEERARDLIDKWLQLDRWDVTREEASKLLASGEYERICKDFNPENRVQFGTAGLRASYGAGFTKLNELVITQTAQAMYYYCLRIYGDSELKRRGVGLGYDARFHSKDFAEITAATFLSRDVPVYLFDGFAPTPYVSYLNKYYKCACGVMVTASHNPSKDNGYKIYGVGHGIQIIDPHDVGIYELSLSGGKHIEVPWEETAVPGDVLKEGLKSGLLTMITEDSDIMNAYREEAKIMKFFYRQYNRSTKVTFRIGYSAMWGVGYDPLINTLERLFEFSKDAISSRFYFFEDECMPDPLFGGESKPNPEERHNMVRLCQRAEEMNNYNLAIASDQAPIKVVLATDPDADRIAVAELVKPHEPTLDERWKIYHGNDIGLILANWCLENFHNNPLTIKILKERGYTPGQQFYISNSTVSSKALEAMSRFYKDVVYEECLTGFKWLGTLSENARSRGLIPCFTYEESIGYSVGGVVTDKDGIATAGVLAELLIDLYEHQEEYDKENMLLWDYSLQVADRYGSYTWACNNISVASMQDVTGLFAKLISDSRAQGLLVATNGSGNRYITKVGRFTVKDVRDLQLPGWDTRPSAVNHRPNLPLSKTPMLTMWCSDNIVCTLRPSGTEPKVKCYVECMGDTFKQAAETAKEFLDAFMALVNDEKS</sequence>
<dbReference type="InterPro" id="IPR005844">
    <property type="entry name" value="A-D-PHexomutase_a/b/a-I"/>
</dbReference>
<dbReference type="PANTHER" id="PTHR45745">
    <property type="entry name" value="PHOSPHOMANNOMUTASE 45A"/>
    <property type="match status" value="1"/>
</dbReference>
<dbReference type="InterPro" id="IPR005845">
    <property type="entry name" value="A-D-PHexomutase_a/b/a-II"/>
</dbReference>
<evidence type="ECO:0000256" key="2">
    <source>
        <dbReference type="ARBA" id="ARBA00010231"/>
    </source>
</evidence>
<keyword evidence="4" id="KW-0479">Metal-binding</keyword>
<accession>E1F1G2</accession>
<dbReference type="SUPFAM" id="SSF55957">
    <property type="entry name" value="Phosphoglucomutase, C-terminal domain"/>
    <property type="match status" value="1"/>
</dbReference>
<evidence type="ECO:0000259" key="7">
    <source>
        <dbReference type="Pfam" id="PF02878"/>
    </source>
</evidence>
<dbReference type="Pfam" id="PF02880">
    <property type="entry name" value="PGM_PMM_III"/>
    <property type="match status" value="1"/>
</dbReference>
<dbReference type="GO" id="GO:0005634">
    <property type="term" value="C:nucleus"/>
    <property type="evidence" value="ECO:0007669"/>
    <property type="project" value="TreeGrafter"/>
</dbReference>
<keyword evidence="5" id="KW-0460">Magnesium</keyword>
<protein>
    <submittedName>
        <fullName evidence="10">Phosphomannomutase-2</fullName>
    </submittedName>
</protein>
<dbReference type="GO" id="GO:0008973">
    <property type="term" value="F:phosphopentomutase activity"/>
    <property type="evidence" value="ECO:0007669"/>
    <property type="project" value="TreeGrafter"/>
</dbReference>
<feature type="domain" description="Alpha-D-phosphohexomutase alpha/beta/alpha" evidence="9">
    <location>
        <begin position="393"/>
        <end position="487"/>
    </location>
</feature>
<dbReference type="InterPro" id="IPR016055">
    <property type="entry name" value="A-D-PHexomutase_a/b/a-I/II/III"/>
</dbReference>
<evidence type="ECO:0000256" key="5">
    <source>
        <dbReference type="ARBA" id="ARBA00022842"/>
    </source>
</evidence>
<feature type="domain" description="Alpha-D-phosphohexomutase alpha/beta/alpha" evidence="8">
    <location>
        <begin position="244"/>
        <end position="351"/>
    </location>
</feature>
<dbReference type="Proteomes" id="UP000008974">
    <property type="component" value="Unassembled WGS sequence"/>
</dbReference>
<evidence type="ECO:0000256" key="6">
    <source>
        <dbReference type="ARBA" id="ARBA00023235"/>
    </source>
</evidence>
<evidence type="ECO:0000256" key="4">
    <source>
        <dbReference type="ARBA" id="ARBA00022723"/>
    </source>
</evidence>
<dbReference type="InterPro" id="IPR016066">
    <property type="entry name" value="A-D-PHexomutase_CS"/>
</dbReference>
<comment type="cofactor">
    <cofactor evidence="1">
        <name>Mg(2+)</name>
        <dbReference type="ChEBI" id="CHEBI:18420"/>
    </cofactor>
</comment>
<dbReference type="SUPFAM" id="SSF53738">
    <property type="entry name" value="Phosphoglucomutase, first 3 domains"/>
    <property type="match status" value="3"/>
</dbReference>
<dbReference type="Gene3D" id="3.40.120.10">
    <property type="entry name" value="Alpha-D-Glucose-1,6-Bisphosphate, subunit A, domain 3"/>
    <property type="match status" value="3"/>
</dbReference>
<evidence type="ECO:0000259" key="9">
    <source>
        <dbReference type="Pfam" id="PF02880"/>
    </source>
</evidence>
<dbReference type="InterPro" id="IPR036900">
    <property type="entry name" value="A-D-PHexomutase_C_sf"/>
</dbReference>
<evidence type="ECO:0000259" key="8">
    <source>
        <dbReference type="Pfam" id="PF02879"/>
    </source>
</evidence>
<dbReference type="GO" id="GO:0000287">
    <property type="term" value="F:magnesium ion binding"/>
    <property type="evidence" value="ECO:0007669"/>
    <property type="project" value="InterPro"/>
</dbReference>
<dbReference type="EMBL" id="ACVC01000122">
    <property type="protein sequence ID" value="EFO63709.1"/>
    <property type="molecule type" value="Genomic_DNA"/>
</dbReference>
<dbReference type="VEuPathDB" id="GiardiaDB:GLP15_4818"/>
<organism evidence="10 11">
    <name type="scientific">Giardia intestinalis (strain P15)</name>
    <name type="common">Giardia lamblia</name>
    <dbReference type="NCBI Taxonomy" id="658858"/>
    <lineage>
        <taxon>Eukaryota</taxon>
        <taxon>Metamonada</taxon>
        <taxon>Diplomonadida</taxon>
        <taxon>Hexamitidae</taxon>
        <taxon>Giardiinae</taxon>
        <taxon>Giardia</taxon>
    </lineage>
</organism>
<evidence type="ECO:0000256" key="1">
    <source>
        <dbReference type="ARBA" id="ARBA00001946"/>
    </source>
</evidence>
<evidence type="ECO:0000313" key="11">
    <source>
        <dbReference type="Proteomes" id="UP000008974"/>
    </source>
</evidence>
<dbReference type="GO" id="GO:0006166">
    <property type="term" value="P:purine ribonucleoside salvage"/>
    <property type="evidence" value="ECO:0007669"/>
    <property type="project" value="TreeGrafter"/>
</dbReference>
<comment type="similarity">
    <text evidence="2">Belongs to the phosphohexose mutase family.</text>
</comment>
<feature type="domain" description="Alpha-D-phosphohexomutase alpha/beta/alpha" evidence="7">
    <location>
        <begin position="47"/>
        <end position="184"/>
    </location>
</feature>
<dbReference type="Pfam" id="PF02879">
    <property type="entry name" value="PGM_PMM_II"/>
    <property type="match status" value="1"/>
</dbReference>
<dbReference type="AlphaFoldDB" id="E1F1G2"/>
<dbReference type="InterPro" id="IPR005846">
    <property type="entry name" value="A-D-PHexomutase_a/b/a-III"/>
</dbReference>
<dbReference type="PROSITE" id="PS00710">
    <property type="entry name" value="PGM_PMM"/>
    <property type="match status" value="1"/>
</dbReference>
<dbReference type="PANTHER" id="PTHR45745:SF1">
    <property type="entry name" value="PHOSPHOGLUCOMUTASE 2B-RELATED"/>
    <property type="match status" value="1"/>
</dbReference>
<proteinExistence type="inferred from homology"/>
<dbReference type="Pfam" id="PF02878">
    <property type="entry name" value="PGM_PMM_I"/>
    <property type="match status" value="1"/>
</dbReference>
<evidence type="ECO:0000256" key="3">
    <source>
        <dbReference type="ARBA" id="ARBA00022553"/>
    </source>
</evidence>
<dbReference type="STRING" id="658858.E1F1G2"/>
<dbReference type="CDD" id="cd05799">
    <property type="entry name" value="PGM2"/>
    <property type="match status" value="1"/>
</dbReference>
<keyword evidence="3" id="KW-0597">Phosphoprotein</keyword>
<reference evidence="10 11" key="1">
    <citation type="journal article" date="2010" name="BMC Genomics">
        <title>Genome analysis and comparative genomics of a Giardia intestinalis assemblage E isolate.</title>
        <authorList>
            <person name="Jerlstrom-Hultqvist J."/>
            <person name="Franzen O."/>
            <person name="Ankarklev J."/>
            <person name="Xu F."/>
            <person name="Nohynkova E."/>
            <person name="Andersson J.O."/>
            <person name="Svard S.G."/>
            <person name="Andersson B."/>
        </authorList>
    </citation>
    <scope>NUCLEOTIDE SEQUENCE [LARGE SCALE GENOMIC DNA]</scope>
    <source>
        <strain evidence="10 11">P15</strain>
    </source>
</reference>
<dbReference type="OrthoDB" id="8300170at2759"/>
<comment type="caution">
    <text evidence="10">The sequence shown here is derived from an EMBL/GenBank/DDBJ whole genome shotgun (WGS) entry which is preliminary data.</text>
</comment>
<name>E1F1G2_GIAIA</name>
<dbReference type="OMA" id="RYKSKEF"/>
<evidence type="ECO:0000313" key="10">
    <source>
        <dbReference type="EMBL" id="EFO63709.1"/>
    </source>
</evidence>